<dbReference type="OrthoDB" id="7873775at2"/>
<dbReference type="AlphaFoldDB" id="A0A2T0RHZ9"/>
<comment type="caution">
    <text evidence="1">The sequence shown here is derived from an EMBL/GenBank/DDBJ whole genome shotgun (WGS) entry which is preliminary data.</text>
</comment>
<organism evidence="1 2">
    <name type="scientific">Aliiruegeria haliotis</name>
    <dbReference type="NCBI Taxonomy" id="1280846"/>
    <lineage>
        <taxon>Bacteria</taxon>
        <taxon>Pseudomonadati</taxon>
        <taxon>Pseudomonadota</taxon>
        <taxon>Alphaproteobacteria</taxon>
        <taxon>Rhodobacterales</taxon>
        <taxon>Roseobacteraceae</taxon>
        <taxon>Aliiruegeria</taxon>
    </lineage>
</organism>
<dbReference type="Proteomes" id="UP000239480">
    <property type="component" value="Unassembled WGS sequence"/>
</dbReference>
<accession>A0A2T0RHZ9</accession>
<evidence type="ECO:0000313" key="1">
    <source>
        <dbReference type="EMBL" id="PRY20751.1"/>
    </source>
</evidence>
<dbReference type="SUPFAM" id="SSF47226">
    <property type="entry name" value="Histidine-containing phosphotransfer domain, HPT domain"/>
    <property type="match status" value="1"/>
</dbReference>
<name>A0A2T0RHZ9_9RHOB</name>
<evidence type="ECO:0008006" key="3">
    <source>
        <dbReference type="Google" id="ProtNLM"/>
    </source>
</evidence>
<dbReference type="Gene3D" id="1.20.120.160">
    <property type="entry name" value="HPT domain"/>
    <property type="match status" value="1"/>
</dbReference>
<proteinExistence type="predicted"/>
<gene>
    <name evidence="1" type="ORF">CLV78_112125</name>
</gene>
<protein>
    <recommendedName>
        <fullName evidence="3">Hpt domain-containing protein</fullName>
    </recommendedName>
</protein>
<evidence type="ECO:0000313" key="2">
    <source>
        <dbReference type="Proteomes" id="UP000239480"/>
    </source>
</evidence>
<dbReference type="InterPro" id="IPR036641">
    <property type="entry name" value="HPT_dom_sf"/>
</dbReference>
<dbReference type="GO" id="GO:0000160">
    <property type="term" value="P:phosphorelay signal transduction system"/>
    <property type="evidence" value="ECO:0007669"/>
    <property type="project" value="InterPro"/>
</dbReference>
<dbReference type="RefSeq" id="WP_106207619.1">
    <property type="nucleotide sequence ID" value="NZ_PVTD01000012.1"/>
</dbReference>
<sequence>MAHIATLCHDEQVRLDSSKLQALYSQLGAAGAENVICRAMEELAVRLSDLAPLHRAGRHGELAKMSHSLVGIADQVGMATLAQVSSDVCDCASQQDPVAIAATLCRLERIGDKSLTAIWDMRDLSI</sequence>
<keyword evidence="2" id="KW-1185">Reference proteome</keyword>
<reference evidence="1 2" key="1">
    <citation type="submission" date="2018-03" db="EMBL/GenBank/DDBJ databases">
        <title>Genomic Encyclopedia of Archaeal and Bacterial Type Strains, Phase II (KMG-II): from individual species to whole genera.</title>
        <authorList>
            <person name="Goeker M."/>
        </authorList>
    </citation>
    <scope>NUCLEOTIDE SEQUENCE [LARGE SCALE GENOMIC DNA]</scope>
    <source>
        <strain evidence="1 2">DSM 29328</strain>
    </source>
</reference>
<dbReference type="EMBL" id="PVTD01000012">
    <property type="protein sequence ID" value="PRY20751.1"/>
    <property type="molecule type" value="Genomic_DNA"/>
</dbReference>